<dbReference type="InterPro" id="IPR039422">
    <property type="entry name" value="MarR/SlyA-like"/>
</dbReference>
<keyword evidence="6" id="KW-1185">Reference proteome</keyword>
<evidence type="ECO:0000256" key="2">
    <source>
        <dbReference type="ARBA" id="ARBA00023125"/>
    </source>
</evidence>
<dbReference type="InterPro" id="IPR036388">
    <property type="entry name" value="WH-like_DNA-bd_sf"/>
</dbReference>
<proteinExistence type="predicted"/>
<dbReference type="PRINTS" id="PR00598">
    <property type="entry name" value="HTHMARR"/>
</dbReference>
<dbReference type="GO" id="GO:0003700">
    <property type="term" value="F:DNA-binding transcription factor activity"/>
    <property type="evidence" value="ECO:0007669"/>
    <property type="project" value="InterPro"/>
</dbReference>
<organism evidence="5 6">
    <name type="scientific">Ramlibacter albus</name>
    <dbReference type="NCBI Taxonomy" id="2079448"/>
    <lineage>
        <taxon>Bacteria</taxon>
        <taxon>Pseudomonadati</taxon>
        <taxon>Pseudomonadota</taxon>
        <taxon>Betaproteobacteria</taxon>
        <taxon>Burkholderiales</taxon>
        <taxon>Comamonadaceae</taxon>
        <taxon>Ramlibacter</taxon>
    </lineage>
</organism>
<dbReference type="PANTHER" id="PTHR33164">
    <property type="entry name" value="TRANSCRIPTIONAL REGULATOR, MARR FAMILY"/>
    <property type="match status" value="1"/>
</dbReference>
<dbReference type="GO" id="GO:0003677">
    <property type="term" value="F:DNA binding"/>
    <property type="evidence" value="ECO:0007669"/>
    <property type="project" value="UniProtKB-KW"/>
</dbReference>
<evidence type="ECO:0000256" key="3">
    <source>
        <dbReference type="ARBA" id="ARBA00023163"/>
    </source>
</evidence>
<evidence type="ECO:0000313" key="6">
    <source>
        <dbReference type="Proteomes" id="UP000596827"/>
    </source>
</evidence>
<keyword evidence="1" id="KW-0805">Transcription regulation</keyword>
<dbReference type="AlphaFoldDB" id="A0A923S3F6"/>
<keyword evidence="2" id="KW-0238">DNA-binding</keyword>
<dbReference type="PROSITE" id="PS50995">
    <property type="entry name" value="HTH_MARR_2"/>
    <property type="match status" value="1"/>
</dbReference>
<evidence type="ECO:0000256" key="1">
    <source>
        <dbReference type="ARBA" id="ARBA00023015"/>
    </source>
</evidence>
<sequence>MAFRGAPEISRRFGFLVTELSRLYARSFDERARSQLGLSQAQCRLLYSLAAHEGDTPLSQAELADRVGVSAMAIATMCERLEAGGWITRQASITDRRVNELRIRPKAHKALQDALQIGDRLTLEVLAPLSVAERRQLLQMLGRIREQLIRGDDAQSPKEPRG</sequence>
<dbReference type="SMART" id="SM00347">
    <property type="entry name" value="HTH_MARR"/>
    <property type="match status" value="1"/>
</dbReference>
<evidence type="ECO:0000313" key="5">
    <source>
        <dbReference type="EMBL" id="MBC5763072.1"/>
    </source>
</evidence>
<gene>
    <name evidence="5" type="ORF">H8R02_01305</name>
</gene>
<dbReference type="EMBL" id="JACORU010000001">
    <property type="protein sequence ID" value="MBC5763072.1"/>
    <property type="molecule type" value="Genomic_DNA"/>
</dbReference>
<evidence type="ECO:0000259" key="4">
    <source>
        <dbReference type="PROSITE" id="PS50995"/>
    </source>
</evidence>
<dbReference type="InterPro" id="IPR000835">
    <property type="entry name" value="HTH_MarR-typ"/>
</dbReference>
<keyword evidence="3" id="KW-0804">Transcription</keyword>
<dbReference type="SUPFAM" id="SSF46785">
    <property type="entry name" value="Winged helix' DNA-binding domain"/>
    <property type="match status" value="1"/>
</dbReference>
<name>A0A923S3F6_9BURK</name>
<dbReference type="InterPro" id="IPR036390">
    <property type="entry name" value="WH_DNA-bd_sf"/>
</dbReference>
<dbReference type="Gene3D" id="1.10.10.10">
    <property type="entry name" value="Winged helix-like DNA-binding domain superfamily/Winged helix DNA-binding domain"/>
    <property type="match status" value="1"/>
</dbReference>
<dbReference type="Proteomes" id="UP000596827">
    <property type="component" value="Unassembled WGS sequence"/>
</dbReference>
<dbReference type="GO" id="GO:0006950">
    <property type="term" value="P:response to stress"/>
    <property type="evidence" value="ECO:0007669"/>
    <property type="project" value="TreeGrafter"/>
</dbReference>
<protein>
    <submittedName>
        <fullName evidence="5">MarR family transcriptional regulator</fullName>
    </submittedName>
</protein>
<dbReference type="RefSeq" id="WP_187079537.1">
    <property type="nucleotide sequence ID" value="NZ_JACORU010000001.1"/>
</dbReference>
<dbReference type="PANTHER" id="PTHR33164:SF64">
    <property type="entry name" value="TRANSCRIPTIONAL REGULATOR SLYA"/>
    <property type="match status" value="1"/>
</dbReference>
<accession>A0A923S3F6</accession>
<comment type="caution">
    <text evidence="5">The sequence shown here is derived from an EMBL/GenBank/DDBJ whole genome shotgun (WGS) entry which is preliminary data.</text>
</comment>
<feature type="domain" description="HTH marR-type" evidence="4">
    <location>
        <begin position="10"/>
        <end position="146"/>
    </location>
</feature>
<reference evidence="5" key="1">
    <citation type="submission" date="2020-08" db="EMBL/GenBank/DDBJ databases">
        <title>Ramlibacter sp. GTP1 16S ribosomal RNA gene genome sequencing and assembly.</title>
        <authorList>
            <person name="Kang M."/>
        </authorList>
    </citation>
    <scope>NUCLEOTIDE SEQUENCE</scope>
    <source>
        <strain evidence="5">GTP1</strain>
    </source>
</reference>
<dbReference type="Pfam" id="PF12802">
    <property type="entry name" value="MarR_2"/>
    <property type="match status" value="1"/>
</dbReference>